<name>A0ABW2DTK1_9BACT</name>
<comment type="caution">
    <text evidence="2">The sequence shown here is derived from an EMBL/GenBank/DDBJ whole genome shotgun (WGS) entry which is preliminary data.</text>
</comment>
<feature type="coiled-coil region" evidence="1">
    <location>
        <begin position="2"/>
        <end position="69"/>
    </location>
</feature>
<evidence type="ECO:0000313" key="3">
    <source>
        <dbReference type="Proteomes" id="UP001596405"/>
    </source>
</evidence>
<sequence>MKMELHEKIRTVETDLKFLREQREEAMELREAIHKDAAYPLWKEQDEKVKKAEEDIMRKERDLQLLQSRLQGSLF</sequence>
<protein>
    <submittedName>
        <fullName evidence="2">Uncharacterized protein</fullName>
    </submittedName>
</protein>
<keyword evidence="3" id="KW-1185">Reference proteome</keyword>
<evidence type="ECO:0000256" key="1">
    <source>
        <dbReference type="SAM" id="Coils"/>
    </source>
</evidence>
<organism evidence="2 3">
    <name type="scientific">Rufibacter roseus</name>
    <dbReference type="NCBI Taxonomy" id="1567108"/>
    <lineage>
        <taxon>Bacteria</taxon>
        <taxon>Pseudomonadati</taxon>
        <taxon>Bacteroidota</taxon>
        <taxon>Cytophagia</taxon>
        <taxon>Cytophagales</taxon>
        <taxon>Hymenobacteraceae</taxon>
        <taxon>Rufibacter</taxon>
    </lineage>
</organism>
<keyword evidence="1" id="KW-0175">Coiled coil</keyword>
<reference evidence="3" key="1">
    <citation type="journal article" date="2019" name="Int. J. Syst. Evol. Microbiol.">
        <title>The Global Catalogue of Microorganisms (GCM) 10K type strain sequencing project: providing services to taxonomists for standard genome sequencing and annotation.</title>
        <authorList>
            <consortium name="The Broad Institute Genomics Platform"/>
            <consortium name="The Broad Institute Genome Sequencing Center for Infectious Disease"/>
            <person name="Wu L."/>
            <person name="Ma J."/>
        </authorList>
    </citation>
    <scope>NUCLEOTIDE SEQUENCE [LARGE SCALE GENOMIC DNA]</scope>
    <source>
        <strain evidence="3">CGMCC 4.7393</strain>
    </source>
</reference>
<dbReference type="RefSeq" id="WP_066621194.1">
    <property type="nucleotide sequence ID" value="NZ_JBHSYQ010000016.1"/>
</dbReference>
<dbReference type="EMBL" id="JBHSYQ010000016">
    <property type="protein sequence ID" value="MFC6999566.1"/>
    <property type="molecule type" value="Genomic_DNA"/>
</dbReference>
<proteinExistence type="predicted"/>
<accession>A0ABW2DTK1</accession>
<evidence type="ECO:0000313" key="2">
    <source>
        <dbReference type="EMBL" id="MFC6999566.1"/>
    </source>
</evidence>
<gene>
    <name evidence="2" type="ORF">ACFQHR_18160</name>
</gene>
<dbReference type="Proteomes" id="UP001596405">
    <property type="component" value="Unassembled WGS sequence"/>
</dbReference>